<name>A0A8H5LNN8_9AGAR</name>
<accession>A0A8H5LNN8</accession>
<keyword evidence="3" id="KW-1185">Reference proteome</keyword>
<dbReference type="EMBL" id="JAACJO010000001">
    <property type="protein sequence ID" value="KAF5363818.1"/>
    <property type="molecule type" value="Genomic_DNA"/>
</dbReference>
<reference evidence="2 3" key="1">
    <citation type="journal article" date="2020" name="ISME J.">
        <title>Uncovering the hidden diversity of litter-decomposition mechanisms in mushroom-forming fungi.</title>
        <authorList>
            <person name="Floudas D."/>
            <person name="Bentzer J."/>
            <person name="Ahren D."/>
            <person name="Johansson T."/>
            <person name="Persson P."/>
            <person name="Tunlid A."/>
        </authorList>
    </citation>
    <scope>NUCLEOTIDE SEQUENCE [LARGE SCALE GENOMIC DNA]</scope>
    <source>
        <strain evidence="2 3">CBS 146.42</strain>
    </source>
</reference>
<evidence type="ECO:0000256" key="1">
    <source>
        <dbReference type="SAM" id="MobiDB-lite"/>
    </source>
</evidence>
<feature type="compositionally biased region" description="Polar residues" evidence="1">
    <location>
        <begin position="1"/>
        <end position="36"/>
    </location>
</feature>
<comment type="caution">
    <text evidence="2">The sequence shown here is derived from an EMBL/GenBank/DDBJ whole genome shotgun (WGS) entry which is preliminary data.</text>
</comment>
<evidence type="ECO:0000313" key="3">
    <source>
        <dbReference type="Proteomes" id="UP000559027"/>
    </source>
</evidence>
<gene>
    <name evidence="2" type="ORF">D9756_000434</name>
</gene>
<proteinExistence type="predicted"/>
<protein>
    <submittedName>
        <fullName evidence="2">Uncharacterized protein</fullName>
    </submittedName>
</protein>
<dbReference type="AlphaFoldDB" id="A0A8H5LNN8"/>
<feature type="region of interest" description="Disordered" evidence="1">
    <location>
        <begin position="1"/>
        <end position="86"/>
    </location>
</feature>
<organism evidence="2 3">
    <name type="scientific">Leucocoprinus leucothites</name>
    <dbReference type="NCBI Taxonomy" id="201217"/>
    <lineage>
        <taxon>Eukaryota</taxon>
        <taxon>Fungi</taxon>
        <taxon>Dikarya</taxon>
        <taxon>Basidiomycota</taxon>
        <taxon>Agaricomycotina</taxon>
        <taxon>Agaricomycetes</taxon>
        <taxon>Agaricomycetidae</taxon>
        <taxon>Agaricales</taxon>
        <taxon>Agaricineae</taxon>
        <taxon>Agaricaceae</taxon>
        <taxon>Leucocoprinus</taxon>
    </lineage>
</organism>
<dbReference type="Proteomes" id="UP000559027">
    <property type="component" value="Unassembled WGS sequence"/>
</dbReference>
<dbReference type="OrthoDB" id="2669285at2759"/>
<sequence length="115" mass="12101">MTTPTQSPTTAGRFSASNPSTPTKARVTAQSQQSPMAGSFGGSPASTFSSSTTTGTPSGQPDASQTPFRSLFAAAKRSSAPAEPQRQLYVRADPTLLTCFDPADKELYDLWAPKR</sequence>
<feature type="compositionally biased region" description="Low complexity" evidence="1">
    <location>
        <begin position="42"/>
        <end position="59"/>
    </location>
</feature>
<evidence type="ECO:0000313" key="2">
    <source>
        <dbReference type="EMBL" id="KAF5363818.1"/>
    </source>
</evidence>